<organism evidence="3 4">
    <name type="scientific">Nonomuraea montanisoli</name>
    <dbReference type="NCBI Taxonomy" id="2741721"/>
    <lineage>
        <taxon>Bacteria</taxon>
        <taxon>Bacillati</taxon>
        <taxon>Actinomycetota</taxon>
        <taxon>Actinomycetes</taxon>
        <taxon>Streptosporangiales</taxon>
        <taxon>Streptosporangiaceae</taxon>
        <taxon>Nonomuraea</taxon>
    </lineage>
</organism>
<dbReference type="PANTHER" id="PTHR44154:SF1">
    <property type="entry name" value="QUINONE OXIDOREDUCTASE"/>
    <property type="match status" value="1"/>
</dbReference>
<dbReference type="GO" id="GO:0016491">
    <property type="term" value="F:oxidoreductase activity"/>
    <property type="evidence" value="ECO:0007669"/>
    <property type="project" value="InterPro"/>
</dbReference>
<reference evidence="3 4" key="1">
    <citation type="submission" date="2020-06" db="EMBL/GenBank/DDBJ databases">
        <title>Nonomuraea sp. SMC257, a novel actinomycete isolated from soil.</title>
        <authorList>
            <person name="Chanama M."/>
        </authorList>
    </citation>
    <scope>NUCLEOTIDE SEQUENCE [LARGE SCALE GENOMIC DNA]</scope>
    <source>
        <strain evidence="3 4">SMC257</strain>
    </source>
</reference>
<dbReference type="Proteomes" id="UP000586042">
    <property type="component" value="Unassembled WGS sequence"/>
</dbReference>
<accession>A0A7Y6I9I4</accession>
<dbReference type="CDD" id="cd05289">
    <property type="entry name" value="MDR_like_2"/>
    <property type="match status" value="1"/>
</dbReference>
<gene>
    <name evidence="3" type="ORF">HTZ77_22255</name>
</gene>
<dbReference type="InterPro" id="IPR020843">
    <property type="entry name" value="ER"/>
</dbReference>
<dbReference type="EMBL" id="JABWGN010000008">
    <property type="protein sequence ID" value="NUW34137.1"/>
    <property type="molecule type" value="Genomic_DNA"/>
</dbReference>
<dbReference type="PANTHER" id="PTHR44154">
    <property type="entry name" value="QUINONE OXIDOREDUCTASE"/>
    <property type="match status" value="1"/>
</dbReference>
<keyword evidence="4" id="KW-1185">Reference proteome</keyword>
<dbReference type="Gene3D" id="3.40.50.720">
    <property type="entry name" value="NAD(P)-binding Rossmann-like Domain"/>
    <property type="match status" value="1"/>
</dbReference>
<dbReference type="AlphaFoldDB" id="A0A7Y6I9I4"/>
<sequence length="311" mass="31155">MRAVVIRGFGGPEALEIADVPVPSAGQGQARIRVEAAAVNPVDLATRSGALTEAGLLPARDLIGIGWDVAGTVEETGPGVAGLAVGDRVVGLSDRLDVPLGTHADQVVLDADAVTRAPSGVGAVEAATLPLNGLTAVQALDRLGLRPGETLLVTGAAGAVGGYAVQLAVARGLRVVAVAGAADEALVRELGAELFVPRTARLGEAVRALVPGGVHGALDAAVTGAAALDAVRNGGSFAAVVAGGEPLPLRGTRVFTHWISADGARLADLVTLVEQGELTLRVAGTLPLEEVAEAHRRLAKGGLRGRLVLVP</sequence>
<evidence type="ECO:0000259" key="2">
    <source>
        <dbReference type="SMART" id="SM00829"/>
    </source>
</evidence>
<dbReference type="InterPro" id="IPR013154">
    <property type="entry name" value="ADH-like_N"/>
</dbReference>
<dbReference type="SUPFAM" id="SSF50129">
    <property type="entry name" value="GroES-like"/>
    <property type="match status" value="1"/>
</dbReference>
<dbReference type="RefSeq" id="WP_175591579.1">
    <property type="nucleotide sequence ID" value="NZ_JABWGN010000008.1"/>
</dbReference>
<evidence type="ECO:0000313" key="4">
    <source>
        <dbReference type="Proteomes" id="UP000586042"/>
    </source>
</evidence>
<evidence type="ECO:0000256" key="1">
    <source>
        <dbReference type="ARBA" id="ARBA00022857"/>
    </source>
</evidence>
<dbReference type="InterPro" id="IPR011032">
    <property type="entry name" value="GroES-like_sf"/>
</dbReference>
<dbReference type="Pfam" id="PF13602">
    <property type="entry name" value="ADH_zinc_N_2"/>
    <property type="match status" value="1"/>
</dbReference>
<dbReference type="SUPFAM" id="SSF51735">
    <property type="entry name" value="NAD(P)-binding Rossmann-fold domains"/>
    <property type="match status" value="1"/>
</dbReference>
<dbReference type="InterPro" id="IPR051603">
    <property type="entry name" value="Zinc-ADH_QOR/CCCR"/>
</dbReference>
<comment type="caution">
    <text evidence="3">The sequence shown here is derived from an EMBL/GenBank/DDBJ whole genome shotgun (WGS) entry which is preliminary data.</text>
</comment>
<dbReference type="InterPro" id="IPR036291">
    <property type="entry name" value="NAD(P)-bd_dom_sf"/>
</dbReference>
<keyword evidence="1" id="KW-0521">NADP</keyword>
<name>A0A7Y6I9I4_9ACTN</name>
<dbReference type="Gene3D" id="3.90.180.10">
    <property type="entry name" value="Medium-chain alcohol dehydrogenases, catalytic domain"/>
    <property type="match status" value="1"/>
</dbReference>
<evidence type="ECO:0000313" key="3">
    <source>
        <dbReference type="EMBL" id="NUW34137.1"/>
    </source>
</evidence>
<dbReference type="Pfam" id="PF08240">
    <property type="entry name" value="ADH_N"/>
    <property type="match status" value="1"/>
</dbReference>
<feature type="domain" description="Enoyl reductase (ER)" evidence="2">
    <location>
        <begin position="10"/>
        <end position="309"/>
    </location>
</feature>
<proteinExistence type="predicted"/>
<protein>
    <submittedName>
        <fullName evidence="3">NADP-dependent oxidoreductase</fullName>
    </submittedName>
</protein>
<dbReference type="SMART" id="SM00829">
    <property type="entry name" value="PKS_ER"/>
    <property type="match status" value="1"/>
</dbReference>